<evidence type="ECO:0000256" key="6">
    <source>
        <dbReference type="ARBA" id="ARBA00022490"/>
    </source>
</evidence>
<comment type="subcellular location">
    <subcellularLocation>
        <location evidence="3">Cytoplasm</location>
    </subcellularLocation>
    <subcellularLocation>
        <location evidence="2">Nucleus</location>
    </subcellularLocation>
</comment>
<dbReference type="InterPro" id="IPR047548">
    <property type="entry name" value="Rcat_RBR_RNF14"/>
</dbReference>
<dbReference type="FunFam" id="3.30.40.10:FF:000186">
    <property type="entry name" value="RBR-type E3 ubiquitin transferase"/>
    <property type="match status" value="1"/>
</dbReference>
<dbReference type="SMART" id="SM00591">
    <property type="entry name" value="RWD"/>
    <property type="match status" value="1"/>
</dbReference>
<evidence type="ECO:0000256" key="10">
    <source>
        <dbReference type="ARBA" id="ARBA00022771"/>
    </source>
</evidence>
<dbReference type="SUPFAM" id="SSF57850">
    <property type="entry name" value="RING/U-box"/>
    <property type="match status" value="3"/>
</dbReference>
<dbReference type="FunFam" id="3.10.110.10:FF:000049">
    <property type="entry name" value="RBR-type E3 ubiquitin transferase"/>
    <property type="match status" value="1"/>
</dbReference>
<feature type="domain" description="RING-type" evidence="22">
    <location>
        <begin position="207"/>
        <end position="448"/>
    </location>
</feature>
<keyword evidence="14" id="KW-0804">Transcription</keyword>
<evidence type="ECO:0000256" key="13">
    <source>
        <dbReference type="ARBA" id="ARBA00023015"/>
    </source>
</evidence>
<reference evidence="23" key="1">
    <citation type="thesis" date="2020" institute="ProQuest LLC" country="789 East Eisenhower Parkway, Ann Arbor, MI, USA">
        <title>Comparative Genomics and Chromosome Evolution.</title>
        <authorList>
            <person name="Mudd A.B."/>
        </authorList>
    </citation>
    <scope>NUCLEOTIDE SEQUENCE</scope>
    <source>
        <strain evidence="23">Female2</strain>
        <tissue evidence="23">Blood</tissue>
    </source>
</reference>
<evidence type="ECO:0000256" key="16">
    <source>
        <dbReference type="ARBA" id="ARBA00044508"/>
    </source>
</evidence>
<dbReference type="SUPFAM" id="SSF54495">
    <property type="entry name" value="UBC-like"/>
    <property type="match status" value="1"/>
</dbReference>
<dbReference type="CDD" id="cd20341">
    <property type="entry name" value="BRcat_RBR_RNF14"/>
    <property type="match status" value="1"/>
</dbReference>
<dbReference type="PROSITE" id="PS00518">
    <property type="entry name" value="ZF_RING_1"/>
    <property type="match status" value="1"/>
</dbReference>
<protein>
    <recommendedName>
        <fullName evidence="17">E3 ubiquitin-protein ligase RNF14</fullName>
        <ecNumber evidence="5">2.3.2.31</ecNumber>
    </recommendedName>
    <alternativeName>
        <fullName evidence="18">RING finger protein 14</fullName>
    </alternativeName>
</protein>
<evidence type="ECO:0000256" key="9">
    <source>
        <dbReference type="ARBA" id="ARBA00022737"/>
    </source>
</evidence>
<dbReference type="CDD" id="cd23820">
    <property type="entry name" value="RWD_RNF14"/>
    <property type="match status" value="1"/>
</dbReference>
<keyword evidence="24" id="KW-1185">Reference proteome</keyword>
<evidence type="ECO:0000256" key="7">
    <source>
        <dbReference type="ARBA" id="ARBA00022679"/>
    </source>
</evidence>
<dbReference type="InterPro" id="IPR031128">
    <property type="entry name" value="RNF14_RING-HC_Zfn"/>
</dbReference>
<dbReference type="PROSITE" id="PS51873">
    <property type="entry name" value="TRIAD"/>
    <property type="match status" value="1"/>
</dbReference>
<keyword evidence="9" id="KW-0677">Repeat</keyword>
<evidence type="ECO:0000256" key="11">
    <source>
        <dbReference type="ARBA" id="ARBA00022786"/>
    </source>
</evidence>
<evidence type="ECO:0000256" key="2">
    <source>
        <dbReference type="ARBA" id="ARBA00004123"/>
    </source>
</evidence>
<dbReference type="Pfam" id="PF05773">
    <property type="entry name" value="RWD"/>
    <property type="match status" value="1"/>
</dbReference>
<dbReference type="GO" id="GO:0061630">
    <property type="term" value="F:ubiquitin protein ligase activity"/>
    <property type="evidence" value="ECO:0007669"/>
    <property type="project" value="UniProtKB-EC"/>
</dbReference>
<dbReference type="GO" id="GO:0016567">
    <property type="term" value="P:protein ubiquitination"/>
    <property type="evidence" value="ECO:0007669"/>
    <property type="project" value="InterPro"/>
</dbReference>
<dbReference type="Pfam" id="PF01485">
    <property type="entry name" value="IBR"/>
    <property type="match status" value="1"/>
</dbReference>
<dbReference type="InterPro" id="IPR001841">
    <property type="entry name" value="Znf_RING"/>
</dbReference>
<evidence type="ECO:0000313" key="24">
    <source>
        <dbReference type="Proteomes" id="UP000812440"/>
    </source>
</evidence>
<dbReference type="Pfam" id="PF26200">
    <property type="entry name" value="Rcat_RNF216"/>
    <property type="match status" value="1"/>
</dbReference>
<dbReference type="InterPro" id="IPR013083">
    <property type="entry name" value="Znf_RING/FYVE/PHD"/>
</dbReference>
<gene>
    <name evidence="23" type="ORF">GDO86_005437</name>
</gene>
<evidence type="ECO:0000256" key="18">
    <source>
        <dbReference type="ARBA" id="ARBA00075528"/>
    </source>
</evidence>
<dbReference type="PROSITE" id="PS50089">
    <property type="entry name" value="ZF_RING_2"/>
    <property type="match status" value="1"/>
</dbReference>
<comment type="pathway">
    <text evidence="4">Protein modification; protein ubiquitination.</text>
</comment>
<accession>A0A8T2J4H1</accession>
<evidence type="ECO:0000256" key="4">
    <source>
        <dbReference type="ARBA" id="ARBA00004906"/>
    </source>
</evidence>
<keyword evidence="13" id="KW-0805">Transcription regulation</keyword>
<keyword evidence="15" id="KW-0539">Nucleus</keyword>
<evidence type="ECO:0000313" key="23">
    <source>
        <dbReference type="EMBL" id="KAG8439212.1"/>
    </source>
</evidence>
<dbReference type="Gene3D" id="3.30.40.10">
    <property type="entry name" value="Zinc/RING finger domain, C3HC4 (zinc finger)"/>
    <property type="match status" value="1"/>
</dbReference>
<dbReference type="InterPro" id="IPR016135">
    <property type="entry name" value="UBQ-conjugating_enzyme/RWD"/>
</dbReference>
<dbReference type="InterPro" id="IPR006575">
    <property type="entry name" value="RWD_dom"/>
</dbReference>
<dbReference type="GO" id="GO:0008270">
    <property type="term" value="F:zinc ion binding"/>
    <property type="evidence" value="ECO:0007669"/>
    <property type="project" value="UniProtKB-KW"/>
</dbReference>
<dbReference type="FunFam" id="2.20.25.20:FF:000007">
    <property type="entry name" value="RBR-type E3 ubiquitin transferase"/>
    <property type="match status" value="1"/>
</dbReference>
<dbReference type="InterPro" id="IPR017907">
    <property type="entry name" value="Znf_RING_CS"/>
</dbReference>
<evidence type="ECO:0000256" key="8">
    <source>
        <dbReference type="ARBA" id="ARBA00022723"/>
    </source>
</evidence>
<dbReference type="OrthoDB" id="1431934at2759"/>
<dbReference type="Gene3D" id="3.10.110.10">
    <property type="entry name" value="Ubiquitin Conjugating Enzyme"/>
    <property type="match status" value="1"/>
</dbReference>
<evidence type="ECO:0000256" key="1">
    <source>
        <dbReference type="ARBA" id="ARBA00001798"/>
    </source>
</evidence>
<evidence type="ECO:0000256" key="15">
    <source>
        <dbReference type="ARBA" id="ARBA00023242"/>
    </source>
</evidence>
<name>A0A8T2J4H1_9PIPI</name>
<keyword evidence="6" id="KW-0963">Cytoplasm</keyword>
<keyword evidence="10 19" id="KW-0863">Zinc-finger</keyword>
<dbReference type="PANTHER" id="PTHR11685">
    <property type="entry name" value="RBR FAMILY RING FINGER AND IBR DOMAIN-CONTAINING"/>
    <property type="match status" value="1"/>
</dbReference>
<dbReference type="CDD" id="cd16628">
    <property type="entry name" value="RING-HC_RBR_RNF14"/>
    <property type="match status" value="1"/>
</dbReference>
<evidence type="ECO:0000259" key="22">
    <source>
        <dbReference type="PROSITE" id="PS51873"/>
    </source>
</evidence>
<dbReference type="Gene3D" id="2.20.25.20">
    <property type="match status" value="1"/>
</dbReference>
<evidence type="ECO:0000256" key="17">
    <source>
        <dbReference type="ARBA" id="ARBA00067098"/>
    </source>
</evidence>
<dbReference type="InterPro" id="IPR002867">
    <property type="entry name" value="IBR_dom"/>
</dbReference>
<evidence type="ECO:0000256" key="12">
    <source>
        <dbReference type="ARBA" id="ARBA00022833"/>
    </source>
</evidence>
<comment type="catalytic activity">
    <reaction evidence="1">
        <text>[E2 ubiquitin-conjugating enzyme]-S-ubiquitinyl-L-cysteine + [acceptor protein]-L-lysine = [E2 ubiquitin-conjugating enzyme]-L-cysteine + [acceptor protein]-N(6)-ubiquitinyl-L-lysine.</text>
        <dbReference type="EC" id="2.3.2.31"/>
    </reaction>
</comment>
<dbReference type="Proteomes" id="UP000812440">
    <property type="component" value="Chromosome 3"/>
</dbReference>
<dbReference type="GO" id="GO:0060828">
    <property type="term" value="P:regulation of canonical Wnt signaling pathway"/>
    <property type="evidence" value="ECO:0007669"/>
    <property type="project" value="UniProtKB-ARBA"/>
</dbReference>
<dbReference type="GO" id="GO:0005737">
    <property type="term" value="C:cytoplasm"/>
    <property type="evidence" value="ECO:0007669"/>
    <property type="project" value="UniProtKB-SubCell"/>
</dbReference>
<dbReference type="EMBL" id="JAACNH010000006">
    <property type="protein sequence ID" value="KAG8439212.1"/>
    <property type="molecule type" value="Genomic_DNA"/>
</dbReference>
<dbReference type="SMART" id="SM00647">
    <property type="entry name" value="IBR"/>
    <property type="match status" value="2"/>
</dbReference>
<evidence type="ECO:0000256" key="3">
    <source>
        <dbReference type="ARBA" id="ARBA00004496"/>
    </source>
</evidence>
<dbReference type="CDD" id="cd20354">
    <property type="entry name" value="Rcat_RBR_RNF14"/>
    <property type="match status" value="1"/>
</dbReference>
<keyword evidence="8" id="KW-0479">Metal-binding</keyword>
<dbReference type="GO" id="GO:0005634">
    <property type="term" value="C:nucleus"/>
    <property type="evidence" value="ECO:0007669"/>
    <property type="project" value="UniProtKB-SubCell"/>
</dbReference>
<dbReference type="EC" id="2.3.2.31" evidence="5"/>
<dbReference type="Gene3D" id="1.20.120.1750">
    <property type="match status" value="1"/>
</dbReference>
<keyword evidence="7" id="KW-0808">Transferase</keyword>
<comment type="caution">
    <text evidence="23">The sequence shown here is derived from an EMBL/GenBank/DDBJ whole genome shotgun (WGS) entry which is preliminary data.</text>
</comment>
<dbReference type="InterPro" id="IPR044066">
    <property type="entry name" value="TRIAD_supradom"/>
</dbReference>
<keyword evidence="11" id="KW-0833">Ubl conjugation pathway</keyword>
<proteinExistence type="inferred from homology"/>
<comment type="similarity">
    <text evidence="16">Belongs to the RBR family. RNF14 subfamily.</text>
</comment>
<dbReference type="PROSITE" id="PS50908">
    <property type="entry name" value="RWD"/>
    <property type="match status" value="1"/>
</dbReference>
<evidence type="ECO:0000256" key="19">
    <source>
        <dbReference type="PROSITE-ProRule" id="PRU00175"/>
    </source>
</evidence>
<feature type="domain" description="RING-type" evidence="20">
    <location>
        <begin position="211"/>
        <end position="260"/>
    </location>
</feature>
<evidence type="ECO:0000259" key="20">
    <source>
        <dbReference type="PROSITE" id="PS50089"/>
    </source>
</evidence>
<evidence type="ECO:0000259" key="21">
    <source>
        <dbReference type="PROSITE" id="PS50908"/>
    </source>
</evidence>
<feature type="domain" description="RWD" evidence="21">
    <location>
        <begin position="11"/>
        <end position="137"/>
    </location>
</feature>
<dbReference type="EMBL" id="JAACNH010000006">
    <property type="protein sequence ID" value="KAG8439211.1"/>
    <property type="molecule type" value="Genomic_DNA"/>
</dbReference>
<keyword evidence="12" id="KW-0862">Zinc</keyword>
<dbReference type="InterPro" id="IPR031127">
    <property type="entry name" value="E3_UB_ligase_RBR"/>
</dbReference>
<evidence type="ECO:0000256" key="5">
    <source>
        <dbReference type="ARBA" id="ARBA00012251"/>
    </source>
</evidence>
<dbReference type="AlphaFoldDB" id="A0A8T2J4H1"/>
<evidence type="ECO:0000256" key="14">
    <source>
        <dbReference type="ARBA" id="ARBA00023163"/>
    </source>
</evidence>
<sequence length="461" mass="51955">MSTEDREAQEDELLALASIFPEEEFRKSETVPGGEFRVCLDLPPNFTITVKAGSATNAFNESFEGIVSFLPPIILNFELPPGYPSTGPPIFTLSCKWLSANQLSQLCQHLDDLCEELKGCVVLFAWMQFLKEETLEYLNINSPYELQVDGIGTQIMKNLSGKSANCSTAGMAVLDQRAIQDIDTASALIRCILNFNEVQEKKCFDSKLYMCNICFSEKLGSECTYFKDCQHVYCNSCLKDYFIIQINDGQVHALNCPEPKCSSVATPAQVKDLVGEQLFSRYDRLLLQSSLDLMADVVYCPRPSCQTPVMQEPGGTMGICSSCKYAFCTICKMTYHGVSPCKVTAEKLILLHDEYLESDEEGKRFLEKRYGKSVIQKAVEEVESKEWLKRYSKSCPRCGTNIQKIDGCNKMICSGCNQYFCWLCMSTLSRTNPYDHFSNPSSECFNKLVLNIEMDEEEDDD</sequence>
<organism evidence="23 24">
    <name type="scientific">Hymenochirus boettgeri</name>
    <name type="common">Congo dwarf clawed frog</name>
    <dbReference type="NCBI Taxonomy" id="247094"/>
    <lineage>
        <taxon>Eukaryota</taxon>
        <taxon>Metazoa</taxon>
        <taxon>Chordata</taxon>
        <taxon>Craniata</taxon>
        <taxon>Vertebrata</taxon>
        <taxon>Euteleostomi</taxon>
        <taxon>Amphibia</taxon>
        <taxon>Batrachia</taxon>
        <taxon>Anura</taxon>
        <taxon>Pipoidea</taxon>
        <taxon>Pipidae</taxon>
        <taxon>Pipinae</taxon>
        <taxon>Hymenochirus</taxon>
    </lineage>
</organism>